<accession>A0A1G9X7J4</accession>
<name>A0A1G9X7J4_9BACI</name>
<dbReference type="RefSeq" id="WP_093855533.1">
    <property type="nucleotide sequence ID" value="NZ_BJVZ01000030.1"/>
</dbReference>
<dbReference type="EMBL" id="FNIG01000001">
    <property type="protein sequence ID" value="SDM92722.1"/>
    <property type="molecule type" value="Genomic_DNA"/>
</dbReference>
<reference evidence="1 2" key="1">
    <citation type="submission" date="2016-10" db="EMBL/GenBank/DDBJ databases">
        <authorList>
            <person name="de Groot N.N."/>
        </authorList>
    </citation>
    <scope>NUCLEOTIDE SEQUENCE [LARGE SCALE GENOMIC DNA]</scope>
    <source>
        <strain evidence="1 2">CGMCC 1.3442</strain>
    </source>
</reference>
<gene>
    <name evidence="1" type="ORF">SAMN05216498_1049</name>
</gene>
<evidence type="ECO:0000313" key="1">
    <source>
        <dbReference type="EMBL" id="SDM92722.1"/>
    </source>
</evidence>
<proteinExistence type="predicted"/>
<dbReference type="STRING" id="237069.SAMN05216498_1049"/>
<dbReference type="AlphaFoldDB" id="A0A1G9X7J4"/>
<evidence type="ECO:0000313" key="2">
    <source>
        <dbReference type="Proteomes" id="UP000199334"/>
    </source>
</evidence>
<organism evidence="1 2">
    <name type="scientific">Tenuibacillus multivorans</name>
    <dbReference type="NCBI Taxonomy" id="237069"/>
    <lineage>
        <taxon>Bacteria</taxon>
        <taxon>Bacillati</taxon>
        <taxon>Bacillota</taxon>
        <taxon>Bacilli</taxon>
        <taxon>Bacillales</taxon>
        <taxon>Bacillaceae</taxon>
        <taxon>Tenuibacillus</taxon>
    </lineage>
</organism>
<protein>
    <submittedName>
        <fullName evidence="1">Uncharacterized protein</fullName>
    </submittedName>
</protein>
<keyword evidence="2" id="KW-1185">Reference proteome</keyword>
<sequence length="99" mass="11736">MKLEELFSTLLQINRGNSVIETEEDWFIAKGIYLRRAPGNIVDAFLAFKDGKVKWKFVNKRINFLYEQEKGRGWTNHRDNRDIGDHKIIEAFLNGEKMY</sequence>
<dbReference type="Proteomes" id="UP000199334">
    <property type="component" value="Unassembled WGS sequence"/>
</dbReference>